<evidence type="ECO:0000259" key="9">
    <source>
        <dbReference type="PROSITE" id="PS50290"/>
    </source>
</evidence>
<dbReference type="GO" id="GO:0006897">
    <property type="term" value="P:endocytosis"/>
    <property type="evidence" value="ECO:0007669"/>
    <property type="project" value="TreeGrafter"/>
</dbReference>
<dbReference type="OrthoDB" id="67688at2759"/>
<evidence type="ECO:0000256" key="5">
    <source>
        <dbReference type="ARBA" id="ARBA00022840"/>
    </source>
</evidence>
<dbReference type="SMART" id="SM00145">
    <property type="entry name" value="PI3Ka"/>
    <property type="match status" value="1"/>
</dbReference>
<keyword evidence="5 6" id="KW-0067">ATP-binding</keyword>
<evidence type="ECO:0000256" key="6">
    <source>
        <dbReference type="PIRNR" id="PIRNR000587"/>
    </source>
</evidence>
<dbReference type="PANTHER" id="PTHR10048">
    <property type="entry name" value="PHOSPHATIDYLINOSITOL KINASE"/>
    <property type="match status" value="1"/>
</dbReference>
<evidence type="ECO:0000259" key="11">
    <source>
        <dbReference type="PROSITE" id="PS51547"/>
    </source>
</evidence>
<evidence type="ECO:0000313" key="12">
    <source>
        <dbReference type="EMBL" id="CCI50446.1"/>
    </source>
</evidence>
<dbReference type="FunFam" id="1.10.1070.11:FF:000002">
    <property type="entry name" value="Phosphatidylinositol 3-kinase catalytic subunit type 3"/>
    <property type="match status" value="1"/>
</dbReference>
<name>A0A024GV66_9STRA</name>
<dbReference type="PANTHER" id="PTHR10048:SF7">
    <property type="entry name" value="PHOSPHATIDYLINOSITOL 3-KINASE CATALYTIC SUBUNIT TYPE 3"/>
    <property type="match status" value="1"/>
</dbReference>
<evidence type="ECO:0000256" key="4">
    <source>
        <dbReference type="ARBA" id="ARBA00022777"/>
    </source>
</evidence>
<keyword evidence="14" id="KW-1185">Reference proteome</keyword>
<sequence>MIYGGMREYRYYLSSGIKSSIRIKISYIELSPFCGPLSSVENLSNNKDVETKSTFLSFDLYRLSLEQFVGNELEQLRDSAMSEVFVTAQIFSDGLPMHPMLISTKGPTKCSETSLYWNEWLSFPLNYRDLTRHAHLVVNVWGVGWTPLGGSTIPLFTHHGVLRDGLQGLRIWKDREADPSPASTTPFEVDDEWNKQECFRLDKLREKYDRKEIPSNEWMDGVTDRRISRIRRGYEPPGQNEPWSPFCVYRDHAVLWIEMPFFEYPVIYEEEPYSQRNLMAHTVAANSTGSTTTTTGEYNLPKRTATMGHYGSLASNGAHTSTNGAGGINYLHDSDTTSAVSTTGMTPGKFHLSSSDPGLLISIWDPDMNAENPAERKYRKLARDILRGSIDPNLKPSRNEKARIEVLLATPTDSLKNEDKDLLWKFRYTLTDNKKAVIKFLLSVDWNDETEVKQAIDLLHQWCEIDIADALKLLGREKEFKHENIRNFAVSTLSKATNEEILDYLLQLVQALRYEKKTSISRGPAATSDETNRGIPNSDAESERFGQISGETLGPLARFLIDRSTTSFQMANYFYWYLRVEASDVSLDAEIFRVVLTKMMDELKQDEEKRLMYEMLMAQRDFMDRILTCQAKAREEKGKKDQKEEKLRQYLKQLPWPKGMLIRLPLDPNIYLSGIAPASTKMFKSALYPAVIQFQTVQSPQAQSGAVTLNASMISSNGDITEQAPSRSLSYNESSVIRESLPARMIQYLNRDREGPMYKVMVKNGDDLRQDQLIMQMFILMDRLLKKVNLDLKLTPYRILATGTDNGLMEFVQDSYPVSYVVSNFESPQVLSFLRKHHPDPHGDYGVAPEALSNYIKSVAGYCVLTYLLGIGDRHLDNLMMKTEGHLFHIDFGFIFGADPKLLPPPFKLTKEMVEGMGGLESVHYLRFKTYCCQAYNWLRKSADLILNLLSLMVDAGIEELTNDPETTLQKVQEKFRLDLTDEQAEQFFLGLINDSVTALFPVLMEYIHKVATRLR</sequence>
<comment type="similarity">
    <text evidence="6 7">Belongs to the PI3/PI4-kinase family.</text>
</comment>
<dbReference type="InterPro" id="IPR000403">
    <property type="entry name" value="PI3/4_kinase_cat_dom"/>
</dbReference>
<keyword evidence="2 6" id="KW-0808">Transferase</keyword>
<dbReference type="InterPro" id="IPR011009">
    <property type="entry name" value="Kinase-like_dom_sf"/>
</dbReference>
<keyword evidence="3 6" id="KW-0547">Nucleotide-binding</keyword>
<dbReference type="Gene3D" id="1.25.40.70">
    <property type="entry name" value="Phosphatidylinositol 3-kinase, accessory domain (PIK)"/>
    <property type="match status" value="1"/>
</dbReference>
<dbReference type="Pfam" id="PF00792">
    <property type="entry name" value="PI3K_C2"/>
    <property type="match status" value="1"/>
</dbReference>
<dbReference type="PROSITE" id="PS50290">
    <property type="entry name" value="PI3_4_KINASE_3"/>
    <property type="match status" value="1"/>
</dbReference>
<comment type="caution">
    <text evidence="13">The sequence shown here is derived from an EMBL/GenBank/DDBJ whole genome shotgun (WGS) entry which is preliminary data.</text>
</comment>
<dbReference type="Gene3D" id="1.10.1070.11">
    <property type="entry name" value="Phosphatidylinositol 3-/4-kinase, catalytic domain"/>
    <property type="match status" value="1"/>
</dbReference>
<dbReference type="SUPFAM" id="SSF48371">
    <property type="entry name" value="ARM repeat"/>
    <property type="match status" value="1"/>
</dbReference>
<dbReference type="GO" id="GO:0005768">
    <property type="term" value="C:endosome"/>
    <property type="evidence" value="ECO:0007669"/>
    <property type="project" value="TreeGrafter"/>
</dbReference>
<evidence type="ECO:0000313" key="14">
    <source>
        <dbReference type="Proteomes" id="UP000053237"/>
    </source>
</evidence>
<dbReference type="Pfam" id="PF00613">
    <property type="entry name" value="PI3Ka"/>
    <property type="match status" value="1"/>
</dbReference>
<dbReference type="InterPro" id="IPR015433">
    <property type="entry name" value="PI3/4_kinase"/>
</dbReference>
<dbReference type="EMBL" id="CAIX01000514">
    <property type="protein sequence ID" value="CCI50463.1"/>
    <property type="molecule type" value="Genomic_DNA"/>
</dbReference>
<dbReference type="Proteomes" id="UP000053237">
    <property type="component" value="Unassembled WGS sequence"/>
</dbReference>
<dbReference type="EC" id="2.7.1.137" evidence="1"/>
<feature type="domain" description="C2 PI3K-type" evidence="11">
    <location>
        <begin position="57"/>
        <end position="211"/>
    </location>
</feature>
<dbReference type="Pfam" id="PF00454">
    <property type="entry name" value="PI3_PI4_kinase"/>
    <property type="match status" value="1"/>
</dbReference>
<dbReference type="GO" id="GO:0000407">
    <property type="term" value="C:phagophore assembly site"/>
    <property type="evidence" value="ECO:0007669"/>
    <property type="project" value="TreeGrafter"/>
</dbReference>
<dbReference type="InterPro" id="IPR057756">
    <property type="entry name" value="PI3-kinase_type3/VPS34_cat"/>
</dbReference>
<dbReference type="InterPro" id="IPR002420">
    <property type="entry name" value="PI3K-type_C2_dom"/>
</dbReference>
<dbReference type="Gene3D" id="2.60.40.150">
    <property type="entry name" value="C2 domain"/>
    <property type="match status" value="1"/>
</dbReference>
<dbReference type="EMBL" id="CAIX01000509">
    <property type="protein sequence ID" value="CCI50446.1"/>
    <property type="molecule type" value="Genomic_DNA"/>
</dbReference>
<dbReference type="GO" id="GO:0034272">
    <property type="term" value="C:phosphatidylinositol 3-kinase complex, class III, type II"/>
    <property type="evidence" value="ECO:0007669"/>
    <property type="project" value="TreeGrafter"/>
</dbReference>
<dbReference type="InterPro" id="IPR042236">
    <property type="entry name" value="PI3K_accessory_sf"/>
</dbReference>
<dbReference type="GO" id="GO:0016303">
    <property type="term" value="F:1-phosphatidylinositol-3-kinase activity"/>
    <property type="evidence" value="ECO:0007669"/>
    <property type="project" value="UniProtKB-EC"/>
</dbReference>
<dbReference type="PROSITE" id="PS51545">
    <property type="entry name" value="PIK_HELICAL"/>
    <property type="match status" value="1"/>
</dbReference>
<dbReference type="GO" id="GO:0034271">
    <property type="term" value="C:phosphatidylinositol 3-kinase complex, class III, type I"/>
    <property type="evidence" value="ECO:0007669"/>
    <property type="project" value="TreeGrafter"/>
</dbReference>
<feature type="domain" description="PI3K/PI4K catalytic" evidence="9">
    <location>
        <begin position="730"/>
        <end position="1001"/>
    </location>
</feature>
<keyword evidence="4 6" id="KW-0418">Kinase</keyword>
<evidence type="ECO:0000259" key="10">
    <source>
        <dbReference type="PROSITE" id="PS51545"/>
    </source>
</evidence>
<dbReference type="GO" id="GO:0005777">
    <property type="term" value="C:peroxisome"/>
    <property type="evidence" value="ECO:0007669"/>
    <property type="project" value="TreeGrafter"/>
</dbReference>
<dbReference type="InterPro" id="IPR016024">
    <property type="entry name" value="ARM-type_fold"/>
</dbReference>
<evidence type="ECO:0000256" key="2">
    <source>
        <dbReference type="ARBA" id="ARBA00022679"/>
    </source>
</evidence>
<dbReference type="Gene3D" id="3.30.1010.10">
    <property type="entry name" value="Phosphatidylinositol 3-kinase Catalytic Subunit, Chain A, domain 4"/>
    <property type="match status" value="1"/>
</dbReference>
<dbReference type="SMART" id="SM00142">
    <property type="entry name" value="PI3K_C2"/>
    <property type="match status" value="1"/>
</dbReference>
<dbReference type="STRING" id="65357.A0A024GV66"/>
<evidence type="ECO:0000313" key="13">
    <source>
        <dbReference type="EMBL" id="CCI50463.1"/>
    </source>
</evidence>
<feature type="domain" description="PIK helical" evidence="10">
    <location>
        <begin position="389"/>
        <end position="602"/>
    </location>
</feature>
<dbReference type="SUPFAM" id="SSF56112">
    <property type="entry name" value="Protein kinase-like (PK-like)"/>
    <property type="match status" value="1"/>
</dbReference>
<evidence type="ECO:0000256" key="7">
    <source>
        <dbReference type="PROSITE-ProRule" id="PRU00880"/>
    </source>
</evidence>
<dbReference type="PIRSF" id="PIRSF000587">
    <property type="entry name" value="PI3K_Vps34"/>
    <property type="match status" value="1"/>
</dbReference>
<dbReference type="PROSITE" id="PS00915">
    <property type="entry name" value="PI3_4_KINASE_1"/>
    <property type="match status" value="1"/>
</dbReference>
<evidence type="ECO:0000256" key="8">
    <source>
        <dbReference type="SAM" id="MobiDB-lite"/>
    </source>
</evidence>
<proteinExistence type="inferred from homology"/>
<evidence type="ECO:0000256" key="3">
    <source>
        <dbReference type="ARBA" id="ARBA00022741"/>
    </source>
</evidence>
<dbReference type="InParanoid" id="A0A024GV66"/>
<evidence type="ECO:0000256" key="1">
    <source>
        <dbReference type="ARBA" id="ARBA00012073"/>
    </source>
</evidence>
<dbReference type="PROSITE" id="PS51547">
    <property type="entry name" value="C2_PI3K"/>
    <property type="match status" value="1"/>
</dbReference>
<dbReference type="InterPro" id="IPR035892">
    <property type="entry name" value="C2_domain_sf"/>
</dbReference>
<dbReference type="InterPro" id="IPR036940">
    <property type="entry name" value="PI3/4_kinase_cat_sf"/>
</dbReference>
<dbReference type="SMART" id="SM00146">
    <property type="entry name" value="PI3Kc"/>
    <property type="match status" value="1"/>
</dbReference>
<dbReference type="PROSITE" id="PS00916">
    <property type="entry name" value="PI3_4_KINASE_2"/>
    <property type="match status" value="1"/>
</dbReference>
<dbReference type="SUPFAM" id="SSF49562">
    <property type="entry name" value="C2 domain (Calcium/lipid-binding domain, CaLB)"/>
    <property type="match status" value="1"/>
</dbReference>
<dbReference type="GO" id="GO:0048015">
    <property type="term" value="P:phosphatidylinositol-mediated signaling"/>
    <property type="evidence" value="ECO:0007669"/>
    <property type="project" value="TreeGrafter"/>
</dbReference>
<reference evidence="13 14" key="1">
    <citation type="submission" date="2012-05" db="EMBL/GenBank/DDBJ databases">
        <title>Recombination and specialization in a pathogen metapopulation.</title>
        <authorList>
            <person name="Gardiner A."/>
            <person name="Kemen E."/>
            <person name="Schultz-Larsen T."/>
            <person name="MacLean D."/>
            <person name="Van Oosterhout C."/>
            <person name="Jones J.D.G."/>
        </authorList>
    </citation>
    <scope>NUCLEOTIDE SEQUENCE [LARGE SCALE GENOMIC DNA]</scope>
    <source>
        <strain evidence="13 14">Ac Nc2</strain>
    </source>
</reference>
<gene>
    <name evidence="12" type="ORF">BN9_122200</name>
    <name evidence="13" type="ORF">BN9_122470</name>
</gene>
<dbReference type="InterPro" id="IPR008290">
    <property type="entry name" value="PI3K_Vps34"/>
</dbReference>
<protein>
    <recommendedName>
        <fullName evidence="1">phosphatidylinositol 3-kinase</fullName>
        <ecNumber evidence="1">2.7.1.137</ecNumber>
    </recommendedName>
</protein>
<accession>A0A024GV66</accession>
<dbReference type="GO" id="GO:0000045">
    <property type="term" value="P:autophagosome assembly"/>
    <property type="evidence" value="ECO:0007669"/>
    <property type="project" value="TreeGrafter"/>
</dbReference>
<dbReference type="CDD" id="cd00896">
    <property type="entry name" value="PI3Kc_III"/>
    <property type="match status" value="1"/>
</dbReference>
<dbReference type="InterPro" id="IPR001263">
    <property type="entry name" value="PI3K_accessory_dom"/>
</dbReference>
<feature type="region of interest" description="Disordered" evidence="8">
    <location>
        <begin position="522"/>
        <end position="546"/>
    </location>
</feature>
<dbReference type="InterPro" id="IPR018936">
    <property type="entry name" value="PI3/4_kinase_CS"/>
</dbReference>
<organism evidence="13 14">
    <name type="scientific">Albugo candida</name>
    <dbReference type="NCBI Taxonomy" id="65357"/>
    <lineage>
        <taxon>Eukaryota</taxon>
        <taxon>Sar</taxon>
        <taxon>Stramenopiles</taxon>
        <taxon>Oomycota</taxon>
        <taxon>Peronosporomycetes</taxon>
        <taxon>Albuginales</taxon>
        <taxon>Albuginaceae</taxon>
        <taxon>Albugo</taxon>
    </lineage>
</organism>
<dbReference type="GO" id="GO:0005524">
    <property type="term" value="F:ATP binding"/>
    <property type="evidence" value="ECO:0007669"/>
    <property type="project" value="UniProtKB-UniRule"/>
</dbReference>
<dbReference type="AlphaFoldDB" id="A0A024GV66"/>
<dbReference type="CDD" id="cd08397">
    <property type="entry name" value="C2_PI3K_class_III"/>
    <property type="match status" value="1"/>
</dbReference>